<dbReference type="Proteomes" id="UP001341840">
    <property type="component" value="Unassembled WGS sequence"/>
</dbReference>
<reference evidence="1 2" key="1">
    <citation type="journal article" date="2023" name="Plants (Basel)">
        <title>Bridging the Gap: Combining Genomics and Transcriptomics Approaches to Understand Stylosanthes scabra, an Orphan Legume from the Brazilian Caatinga.</title>
        <authorList>
            <person name="Ferreira-Neto J.R.C."/>
            <person name="da Silva M.D."/>
            <person name="Binneck E."/>
            <person name="de Melo N.F."/>
            <person name="da Silva R.H."/>
            <person name="de Melo A.L.T.M."/>
            <person name="Pandolfi V."/>
            <person name="Bustamante F.O."/>
            <person name="Brasileiro-Vidal A.C."/>
            <person name="Benko-Iseppon A.M."/>
        </authorList>
    </citation>
    <scope>NUCLEOTIDE SEQUENCE [LARGE SCALE GENOMIC DNA]</scope>
    <source>
        <tissue evidence="1">Leaves</tissue>
    </source>
</reference>
<comment type="caution">
    <text evidence="1">The sequence shown here is derived from an EMBL/GenBank/DDBJ whole genome shotgun (WGS) entry which is preliminary data.</text>
</comment>
<evidence type="ECO:0000313" key="2">
    <source>
        <dbReference type="Proteomes" id="UP001341840"/>
    </source>
</evidence>
<organism evidence="1 2">
    <name type="scientific">Stylosanthes scabra</name>
    <dbReference type="NCBI Taxonomy" id="79078"/>
    <lineage>
        <taxon>Eukaryota</taxon>
        <taxon>Viridiplantae</taxon>
        <taxon>Streptophyta</taxon>
        <taxon>Embryophyta</taxon>
        <taxon>Tracheophyta</taxon>
        <taxon>Spermatophyta</taxon>
        <taxon>Magnoliopsida</taxon>
        <taxon>eudicotyledons</taxon>
        <taxon>Gunneridae</taxon>
        <taxon>Pentapetalae</taxon>
        <taxon>rosids</taxon>
        <taxon>fabids</taxon>
        <taxon>Fabales</taxon>
        <taxon>Fabaceae</taxon>
        <taxon>Papilionoideae</taxon>
        <taxon>50 kb inversion clade</taxon>
        <taxon>dalbergioids sensu lato</taxon>
        <taxon>Dalbergieae</taxon>
        <taxon>Pterocarpus clade</taxon>
        <taxon>Stylosanthes</taxon>
    </lineage>
</organism>
<dbReference type="EMBL" id="JASCZI010031383">
    <property type="protein sequence ID" value="MED6126657.1"/>
    <property type="molecule type" value="Genomic_DNA"/>
</dbReference>
<sequence length="112" mass="12460">MEKKERLGCELVKGLIEWGRRYGWLQWWLEEGALEAEKRGGPQPKGIWVSDPGHLHLLAPTSLAASTVIMETQGMASSRGTQASYLSNHPPQAPPCIFFVCSLEDCDNGFFL</sequence>
<accession>A0ABU6RRQ6</accession>
<gene>
    <name evidence="1" type="ORF">PIB30_080535</name>
</gene>
<evidence type="ECO:0000313" key="1">
    <source>
        <dbReference type="EMBL" id="MED6126657.1"/>
    </source>
</evidence>
<proteinExistence type="predicted"/>
<keyword evidence="2" id="KW-1185">Reference proteome</keyword>
<protein>
    <submittedName>
        <fullName evidence="1">Uncharacterized protein</fullName>
    </submittedName>
</protein>
<name>A0ABU6RRQ6_9FABA</name>